<dbReference type="PANTHER" id="PTHR41910:SF1">
    <property type="entry name" value="SUCCINATE DEHYDROGENASE HYDROPHOBIC MEMBRANE ANCHOR SUBUNIT"/>
    <property type="match status" value="1"/>
</dbReference>
<evidence type="ECO:0000256" key="3">
    <source>
        <dbReference type="ARBA" id="ARBA00007244"/>
    </source>
</evidence>
<evidence type="ECO:0000256" key="9">
    <source>
        <dbReference type="ARBA" id="ARBA00023136"/>
    </source>
</evidence>
<comment type="cofactor">
    <cofactor evidence="1">
        <name>heme</name>
        <dbReference type="ChEBI" id="CHEBI:30413"/>
    </cofactor>
</comment>
<comment type="similarity">
    <text evidence="3">Belongs to the cytochrome b560 family.</text>
</comment>
<evidence type="ECO:0000256" key="6">
    <source>
        <dbReference type="ARBA" id="ARBA00022723"/>
    </source>
</evidence>
<keyword evidence="5 10" id="KW-0812">Transmembrane</keyword>
<gene>
    <name evidence="11" type="primary">sdhC</name>
    <name evidence="11" type="ORF">CFN78_02075</name>
</gene>
<protein>
    <submittedName>
        <fullName evidence="11">Succinate dehydrogenase, cytochrome b556 subunit</fullName>
    </submittedName>
</protein>
<dbReference type="InParanoid" id="A0A263D9E4"/>
<name>A0A263D9E4_9PSEU</name>
<feature type="transmembrane region" description="Helical" evidence="10">
    <location>
        <begin position="76"/>
        <end position="95"/>
    </location>
</feature>
<proteinExistence type="inferred from homology"/>
<dbReference type="InterPro" id="IPR034804">
    <property type="entry name" value="SQR/QFR_C/D"/>
</dbReference>
<dbReference type="PANTHER" id="PTHR41910">
    <property type="entry name" value="SUCCINATE DEHYDROGENASE 2 MEMBRANE SUBUNIT SDHC"/>
    <property type="match status" value="1"/>
</dbReference>
<dbReference type="GO" id="GO:0016020">
    <property type="term" value="C:membrane"/>
    <property type="evidence" value="ECO:0007669"/>
    <property type="project" value="UniProtKB-SubCell"/>
</dbReference>
<dbReference type="NCBIfam" id="TIGR02970">
    <property type="entry name" value="succ_dehyd_cytB"/>
    <property type="match status" value="1"/>
</dbReference>
<evidence type="ECO:0000256" key="5">
    <source>
        <dbReference type="ARBA" id="ARBA00022692"/>
    </source>
</evidence>
<dbReference type="FunCoup" id="A0A263D9E4">
    <property type="interactions" value="127"/>
</dbReference>
<dbReference type="InterPro" id="IPR014314">
    <property type="entry name" value="Succ_DH_cytb556"/>
</dbReference>
<evidence type="ECO:0000256" key="7">
    <source>
        <dbReference type="ARBA" id="ARBA00022989"/>
    </source>
</evidence>
<dbReference type="SUPFAM" id="SSF81343">
    <property type="entry name" value="Fumarate reductase respiratory complex transmembrane subunits"/>
    <property type="match status" value="1"/>
</dbReference>
<feature type="transmembrane region" description="Helical" evidence="10">
    <location>
        <begin position="115"/>
        <end position="136"/>
    </location>
</feature>
<keyword evidence="9 10" id="KW-0472">Membrane</keyword>
<dbReference type="OrthoDB" id="276905at2"/>
<dbReference type="CDD" id="cd03501">
    <property type="entry name" value="SQR_TypeA_SdhC_like"/>
    <property type="match status" value="1"/>
</dbReference>
<dbReference type="EMBL" id="NKYE01000001">
    <property type="protein sequence ID" value="OZM75001.1"/>
    <property type="molecule type" value="Genomic_DNA"/>
</dbReference>
<evidence type="ECO:0000256" key="1">
    <source>
        <dbReference type="ARBA" id="ARBA00001971"/>
    </source>
</evidence>
<keyword evidence="8" id="KW-0408">Iron</keyword>
<keyword evidence="12" id="KW-1185">Reference proteome</keyword>
<organism evidence="11 12">
    <name type="scientific">Amycolatopsis antarctica</name>
    <dbReference type="NCBI Taxonomy" id="1854586"/>
    <lineage>
        <taxon>Bacteria</taxon>
        <taxon>Bacillati</taxon>
        <taxon>Actinomycetota</taxon>
        <taxon>Actinomycetes</taxon>
        <taxon>Pseudonocardiales</taxon>
        <taxon>Pseudonocardiaceae</taxon>
        <taxon>Amycolatopsis</taxon>
    </lineage>
</organism>
<dbReference type="GO" id="GO:0006099">
    <property type="term" value="P:tricarboxylic acid cycle"/>
    <property type="evidence" value="ECO:0007669"/>
    <property type="project" value="InterPro"/>
</dbReference>
<comment type="subcellular location">
    <subcellularLocation>
        <location evidence="2">Membrane</location>
    </subcellularLocation>
</comment>
<comment type="caution">
    <text evidence="11">The sequence shown here is derived from an EMBL/GenBank/DDBJ whole genome shotgun (WGS) entry which is preliminary data.</text>
</comment>
<dbReference type="InterPro" id="IPR039023">
    <property type="entry name" value="SdhC_prok"/>
</dbReference>
<dbReference type="Gene3D" id="1.20.1300.10">
    <property type="entry name" value="Fumarate reductase/succinate dehydrogenase, transmembrane subunit"/>
    <property type="match status" value="1"/>
</dbReference>
<evidence type="ECO:0000256" key="8">
    <source>
        <dbReference type="ARBA" id="ARBA00023004"/>
    </source>
</evidence>
<evidence type="ECO:0000256" key="2">
    <source>
        <dbReference type="ARBA" id="ARBA00004370"/>
    </source>
</evidence>
<dbReference type="Pfam" id="PF01127">
    <property type="entry name" value="Sdh_cyt"/>
    <property type="match status" value="1"/>
</dbReference>
<dbReference type="InterPro" id="IPR000701">
    <property type="entry name" value="SuccDH_FuR_B_TM-su"/>
</dbReference>
<keyword evidence="4" id="KW-0349">Heme</keyword>
<evidence type="ECO:0000256" key="10">
    <source>
        <dbReference type="SAM" id="Phobius"/>
    </source>
</evidence>
<keyword evidence="7 10" id="KW-1133">Transmembrane helix</keyword>
<evidence type="ECO:0000313" key="11">
    <source>
        <dbReference type="EMBL" id="OZM75001.1"/>
    </source>
</evidence>
<dbReference type="RefSeq" id="WP_094860781.1">
    <property type="nucleotide sequence ID" value="NZ_NKYE01000001.1"/>
</dbReference>
<dbReference type="GO" id="GO:0009055">
    <property type="term" value="F:electron transfer activity"/>
    <property type="evidence" value="ECO:0007669"/>
    <property type="project" value="InterPro"/>
</dbReference>
<evidence type="ECO:0000313" key="12">
    <source>
        <dbReference type="Proteomes" id="UP000242444"/>
    </source>
</evidence>
<reference evidence="11 12" key="1">
    <citation type="submission" date="2017-07" db="EMBL/GenBank/DDBJ databases">
        <title>Amycolatopsis antarcticus sp. nov., isolated from the surface of an Antarcticus brown macroalga.</title>
        <authorList>
            <person name="Wang J."/>
            <person name="Leiva S."/>
            <person name="Huang J."/>
            <person name="Huang Y."/>
        </authorList>
    </citation>
    <scope>NUCLEOTIDE SEQUENCE [LARGE SCALE GENOMIC DNA]</scope>
    <source>
        <strain evidence="11 12">AU-G6</strain>
    </source>
</reference>
<dbReference type="Proteomes" id="UP000242444">
    <property type="component" value="Unassembled WGS sequence"/>
</dbReference>
<evidence type="ECO:0000256" key="4">
    <source>
        <dbReference type="ARBA" id="ARBA00022617"/>
    </source>
</evidence>
<accession>A0A263D9E4</accession>
<keyword evidence="6" id="KW-0479">Metal-binding</keyword>
<dbReference type="AlphaFoldDB" id="A0A263D9E4"/>
<feature type="transmembrane region" description="Helical" evidence="10">
    <location>
        <begin position="33"/>
        <end position="55"/>
    </location>
</feature>
<sequence>MSTTASTAEATAGSDRAGASRRNGTFYRGDPGMWSWVMHRITGVLTFFFLFVHVLDTALVRVSPESYDAVIETYKTPFVNLLEVALVGAVLYHALNGIRVMLVDFWSKGPALQRPMLWTILGVWVLVMIPGTYFMLERTITEMFGG</sequence>
<dbReference type="GO" id="GO:0046872">
    <property type="term" value="F:metal ion binding"/>
    <property type="evidence" value="ECO:0007669"/>
    <property type="project" value="UniProtKB-KW"/>
</dbReference>